<organism evidence="2 3">
    <name type="scientific">Phytophthora megakarya</name>
    <dbReference type="NCBI Taxonomy" id="4795"/>
    <lineage>
        <taxon>Eukaryota</taxon>
        <taxon>Sar</taxon>
        <taxon>Stramenopiles</taxon>
        <taxon>Oomycota</taxon>
        <taxon>Peronosporomycetes</taxon>
        <taxon>Peronosporales</taxon>
        <taxon>Peronosporaceae</taxon>
        <taxon>Phytophthora</taxon>
    </lineage>
</organism>
<evidence type="ECO:0000313" key="2">
    <source>
        <dbReference type="EMBL" id="OWZ18517.1"/>
    </source>
</evidence>
<protein>
    <submittedName>
        <fullName evidence="2">Uncharacterized protein</fullName>
    </submittedName>
</protein>
<reference evidence="3" key="1">
    <citation type="submission" date="2017-03" db="EMBL/GenBank/DDBJ databases">
        <title>Phytopthora megakarya and P. palmivora, two closely related causual agents of cacao black pod achieved similar genome size and gene model numbers by different mechanisms.</title>
        <authorList>
            <person name="Ali S."/>
            <person name="Shao J."/>
            <person name="Larry D.J."/>
            <person name="Kronmiller B."/>
            <person name="Shen D."/>
            <person name="Strem M.D."/>
            <person name="Melnick R.L."/>
            <person name="Guiltinan M.J."/>
            <person name="Tyler B.M."/>
            <person name="Meinhardt L.W."/>
            <person name="Bailey B.A."/>
        </authorList>
    </citation>
    <scope>NUCLEOTIDE SEQUENCE [LARGE SCALE GENOMIC DNA]</scope>
    <source>
        <strain evidence="3">zdho120</strain>
    </source>
</reference>
<accession>A0A225WND6</accession>
<dbReference type="EMBL" id="NBNE01000576">
    <property type="protein sequence ID" value="OWZ18517.1"/>
    <property type="molecule type" value="Genomic_DNA"/>
</dbReference>
<dbReference type="AlphaFoldDB" id="A0A225WND6"/>
<evidence type="ECO:0000313" key="3">
    <source>
        <dbReference type="Proteomes" id="UP000198211"/>
    </source>
</evidence>
<name>A0A225WND6_9STRA</name>
<evidence type="ECO:0000256" key="1">
    <source>
        <dbReference type="SAM" id="MobiDB-lite"/>
    </source>
</evidence>
<gene>
    <name evidence="2" type="ORF">PHMEG_0007378</name>
</gene>
<comment type="caution">
    <text evidence="2">The sequence shown here is derived from an EMBL/GenBank/DDBJ whole genome shotgun (WGS) entry which is preliminary data.</text>
</comment>
<feature type="region of interest" description="Disordered" evidence="1">
    <location>
        <begin position="152"/>
        <end position="197"/>
    </location>
</feature>
<dbReference type="Proteomes" id="UP000198211">
    <property type="component" value="Unassembled WGS sequence"/>
</dbReference>
<sequence length="227" mass="25562">MCNELKASDVVVLIQCMKASKAFKNQAMFCTLCSVPIPHLMRCNLLSCCCMQCKQAPSTPLAHGGENAHVYGLKVSQFECGDHVTRVMPSHNRDLTAAQYEIAKEMAKASMKSARIRLSFAKILLQFRRSHPSFFLPRTVLHCRHKIAKGNREHRRRYGWHQRPPPTSKADKSRMKKAAQPSKHKRQGGPPSETCRGITWSGKKVLIFWDSDDVNGGSPPCEWCLNG</sequence>
<proteinExistence type="predicted"/>
<feature type="compositionally biased region" description="Basic residues" evidence="1">
    <location>
        <begin position="174"/>
        <end position="187"/>
    </location>
</feature>
<keyword evidence="3" id="KW-1185">Reference proteome</keyword>